<dbReference type="PANTHER" id="PTHR11360">
    <property type="entry name" value="MONOCARBOXYLATE TRANSPORTER"/>
    <property type="match status" value="1"/>
</dbReference>
<comment type="similarity">
    <text evidence="2">Belongs to the major facilitator superfamily. Monocarboxylate porter (TC 2.A.1.13) family.</text>
</comment>
<keyword evidence="3" id="KW-0472">Membrane</keyword>
<keyword evidence="3" id="KW-0812">Transmembrane</keyword>
<gene>
    <name evidence="5" type="ORF">ABVK25_001984</name>
</gene>
<name>A0ABR4BIV7_9LECA</name>
<protein>
    <recommendedName>
        <fullName evidence="4">Major facilitator superfamily (MFS) profile domain-containing protein</fullName>
    </recommendedName>
</protein>
<reference evidence="5 6" key="1">
    <citation type="submission" date="2024-09" db="EMBL/GenBank/DDBJ databases">
        <title>Rethinking Asexuality: The Enigmatic Case of Functional Sexual Genes in Lepraria (Stereocaulaceae).</title>
        <authorList>
            <person name="Doellman M."/>
            <person name="Sun Y."/>
            <person name="Barcenas-Pena A."/>
            <person name="Lumbsch H.T."/>
            <person name="Grewe F."/>
        </authorList>
    </citation>
    <scope>NUCLEOTIDE SEQUENCE [LARGE SCALE GENOMIC DNA]</scope>
    <source>
        <strain evidence="5 6">Grewe 0041</strain>
    </source>
</reference>
<dbReference type="InterPro" id="IPR050327">
    <property type="entry name" value="Proton-linked_MCT"/>
</dbReference>
<dbReference type="InterPro" id="IPR011701">
    <property type="entry name" value="MFS"/>
</dbReference>
<feature type="transmembrane region" description="Helical" evidence="3">
    <location>
        <begin position="27"/>
        <end position="49"/>
    </location>
</feature>
<dbReference type="SUPFAM" id="SSF103473">
    <property type="entry name" value="MFS general substrate transporter"/>
    <property type="match status" value="1"/>
</dbReference>
<dbReference type="Gene3D" id="1.20.1250.20">
    <property type="entry name" value="MFS general substrate transporter like domains"/>
    <property type="match status" value="1"/>
</dbReference>
<organism evidence="5 6">
    <name type="scientific">Lepraria finkii</name>
    <dbReference type="NCBI Taxonomy" id="1340010"/>
    <lineage>
        <taxon>Eukaryota</taxon>
        <taxon>Fungi</taxon>
        <taxon>Dikarya</taxon>
        <taxon>Ascomycota</taxon>
        <taxon>Pezizomycotina</taxon>
        <taxon>Lecanoromycetes</taxon>
        <taxon>OSLEUM clade</taxon>
        <taxon>Lecanoromycetidae</taxon>
        <taxon>Lecanorales</taxon>
        <taxon>Lecanorineae</taxon>
        <taxon>Stereocaulaceae</taxon>
        <taxon>Lepraria</taxon>
    </lineage>
</organism>
<evidence type="ECO:0000313" key="5">
    <source>
        <dbReference type="EMBL" id="KAL2057600.1"/>
    </source>
</evidence>
<feature type="transmembrane region" description="Helical" evidence="3">
    <location>
        <begin position="85"/>
        <end position="104"/>
    </location>
</feature>
<dbReference type="EMBL" id="JBHFEH010000004">
    <property type="protein sequence ID" value="KAL2057600.1"/>
    <property type="molecule type" value="Genomic_DNA"/>
</dbReference>
<keyword evidence="6" id="KW-1185">Reference proteome</keyword>
<evidence type="ECO:0000256" key="3">
    <source>
        <dbReference type="SAM" id="Phobius"/>
    </source>
</evidence>
<comment type="caution">
    <text evidence="5">The sequence shown here is derived from an EMBL/GenBank/DDBJ whole genome shotgun (WGS) entry which is preliminary data.</text>
</comment>
<dbReference type="Pfam" id="PF07690">
    <property type="entry name" value="MFS_1"/>
    <property type="match status" value="1"/>
</dbReference>
<dbReference type="Proteomes" id="UP001590951">
    <property type="component" value="Unassembled WGS sequence"/>
</dbReference>
<dbReference type="PANTHER" id="PTHR11360:SF234">
    <property type="entry name" value="MFS-TYPE TRANSPORTER DBAD-RELATED"/>
    <property type="match status" value="1"/>
</dbReference>
<keyword evidence="3" id="KW-1133">Transmembrane helix</keyword>
<feature type="domain" description="Major facilitator superfamily (MFS) profile" evidence="4">
    <location>
        <begin position="1"/>
        <end position="133"/>
    </location>
</feature>
<dbReference type="InterPro" id="IPR036259">
    <property type="entry name" value="MFS_trans_sf"/>
</dbReference>
<evidence type="ECO:0000256" key="1">
    <source>
        <dbReference type="ARBA" id="ARBA00004141"/>
    </source>
</evidence>
<accession>A0ABR4BIV7</accession>
<comment type="subcellular location">
    <subcellularLocation>
        <location evidence="1">Membrane</location>
        <topology evidence="1">Multi-pass membrane protein</topology>
    </subcellularLocation>
</comment>
<evidence type="ECO:0000259" key="4">
    <source>
        <dbReference type="PROSITE" id="PS50850"/>
    </source>
</evidence>
<proteinExistence type="inferred from homology"/>
<evidence type="ECO:0000313" key="6">
    <source>
        <dbReference type="Proteomes" id="UP001590951"/>
    </source>
</evidence>
<dbReference type="PROSITE" id="PS50850">
    <property type="entry name" value="MFS"/>
    <property type="match status" value="1"/>
</dbReference>
<evidence type="ECO:0000256" key="2">
    <source>
        <dbReference type="ARBA" id="ARBA00006727"/>
    </source>
</evidence>
<feature type="transmembrane region" description="Helical" evidence="3">
    <location>
        <begin position="56"/>
        <end position="79"/>
    </location>
</feature>
<dbReference type="InterPro" id="IPR020846">
    <property type="entry name" value="MFS_dom"/>
</dbReference>
<sequence length="133" mass="14197">MPRLTAIGVFQTFYERTLLPNQTSSNIAWIGSMQAFLLIGLGILAGSLYDYGYLRSLVLIGSTLVVFGMLMTGLCSQYWQLMLSQGIVVGLGSGCLFLPSIAVLPQYFEKRRALATGIGSSGSAVGETCSVPC</sequence>